<dbReference type="InterPro" id="IPR019758">
    <property type="entry name" value="Pept_S26A_signal_pept_1_CS"/>
</dbReference>
<evidence type="ECO:0000256" key="2">
    <source>
        <dbReference type="ARBA" id="ARBA00004401"/>
    </source>
</evidence>
<dbReference type="EC" id="3.4.21.89" evidence="4 6"/>
<keyword evidence="5 6" id="KW-0378">Hydrolase</keyword>
<evidence type="ECO:0000256" key="3">
    <source>
        <dbReference type="ARBA" id="ARBA00009370"/>
    </source>
</evidence>
<dbReference type="SUPFAM" id="SSF51306">
    <property type="entry name" value="LexA/Signal peptidase"/>
    <property type="match status" value="1"/>
</dbReference>
<keyword evidence="6" id="KW-1133">Transmembrane helix</keyword>
<evidence type="ECO:0000256" key="1">
    <source>
        <dbReference type="ARBA" id="ARBA00000677"/>
    </source>
</evidence>
<dbReference type="RefSeq" id="WP_204891353.1">
    <property type="nucleotide sequence ID" value="NZ_JBHUFW010000002.1"/>
</dbReference>
<evidence type="ECO:0000313" key="8">
    <source>
        <dbReference type="EMBL" id="MFD1861638.1"/>
    </source>
</evidence>
<comment type="catalytic activity">
    <reaction evidence="1 6">
        <text>Cleavage of hydrophobic, N-terminal signal or leader sequences from secreted and periplasmic proteins.</text>
        <dbReference type="EC" id="3.4.21.89"/>
    </reaction>
</comment>
<dbReference type="NCBIfam" id="TIGR02227">
    <property type="entry name" value="sigpep_I_bact"/>
    <property type="match status" value="1"/>
</dbReference>
<evidence type="ECO:0000256" key="6">
    <source>
        <dbReference type="RuleBase" id="RU362042"/>
    </source>
</evidence>
<dbReference type="GO" id="GO:0009003">
    <property type="term" value="F:signal peptidase activity"/>
    <property type="evidence" value="ECO:0007669"/>
    <property type="project" value="UniProtKB-EC"/>
</dbReference>
<feature type="domain" description="Peptidase S26" evidence="7">
    <location>
        <begin position="10"/>
        <end position="166"/>
    </location>
</feature>
<keyword evidence="6" id="KW-0645">Protease</keyword>
<dbReference type="CDD" id="cd06530">
    <property type="entry name" value="S26_SPase_I"/>
    <property type="match status" value="1"/>
</dbReference>
<dbReference type="PRINTS" id="PR00727">
    <property type="entry name" value="LEADERPTASE"/>
</dbReference>
<organism evidence="8 9">
    <name type="scientific">Planococcus chinensis</name>
    <dbReference type="NCBI Taxonomy" id="272917"/>
    <lineage>
        <taxon>Bacteria</taxon>
        <taxon>Bacillati</taxon>
        <taxon>Bacillota</taxon>
        <taxon>Bacilli</taxon>
        <taxon>Bacillales</taxon>
        <taxon>Caryophanaceae</taxon>
        <taxon>Planococcus</taxon>
    </lineage>
</organism>
<keyword evidence="6" id="KW-0812">Transmembrane</keyword>
<dbReference type="InterPro" id="IPR019757">
    <property type="entry name" value="Pept_S26A_signal_pept_1_Lys-AS"/>
</dbReference>
<feature type="transmembrane region" description="Helical" evidence="6">
    <location>
        <begin position="12"/>
        <end position="31"/>
    </location>
</feature>
<keyword evidence="6" id="KW-0472">Membrane</keyword>
<proteinExistence type="inferred from homology"/>
<dbReference type="InterPro" id="IPR000223">
    <property type="entry name" value="Pept_S26A_signal_pept_1"/>
</dbReference>
<dbReference type="PANTHER" id="PTHR43390">
    <property type="entry name" value="SIGNAL PEPTIDASE I"/>
    <property type="match status" value="1"/>
</dbReference>
<dbReference type="Pfam" id="PF10502">
    <property type="entry name" value="Peptidase_S26"/>
    <property type="match status" value="1"/>
</dbReference>
<evidence type="ECO:0000313" key="9">
    <source>
        <dbReference type="Proteomes" id="UP001597273"/>
    </source>
</evidence>
<accession>A0ABW4QDG8</accession>
<evidence type="ECO:0000256" key="4">
    <source>
        <dbReference type="ARBA" id="ARBA00013208"/>
    </source>
</evidence>
<evidence type="ECO:0000256" key="5">
    <source>
        <dbReference type="ARBA" id="ARBA00022801"/>
    </source>
</evidence>
<dbReference type="EMBL" id="JBHUFW010000002">
    <property type="protein sequence ID" value="MFD1861638.1"/>
    <property type="molecule type" value="Genomic_DNA"/>
</dbReference>
<evidence type="ECO:0000259" key="7">
    <source>
        <dbReference type="Pfam" id="PF10502"/>
    </source>
</evidence>
<comment type="similarity">
    <text evidence="3 6">Belongs to the peptidase S26 family.</text>
</comment>
<reference evidence="9" key="1">
    <citation type="journal article" date="2019" name="Int. J. Syst. Evol. Microbiol.">
        <title>The Global Catalogue of Microorganisms (GCM) 10K type strain sequencing project: providing services to taxonomists for standard genome sequencing and annotation.</title>
        <authorList>
            <consortium name="The Broad Institute Genomics Platform"/>
            <consortium name="The Broad Institute Genome Sequencing Center for Infectious Disease"/>
            <person name="Wu L."/>
            <person name="Ma J."/>
        </authorList>
    </citation>
    <scope>NUCLEOTIDE SEQUENCE [LARGE SCALE GENOMIC DNA]</scope>
    <source>
        <strain evidence="9">CGMCC 1.15475</strain>
    </source>
</reference>
<dbReference type="Gene3D" id="2.10.109.10">
    <property type="entry name" value="Umud Fragment, subunit A"/>
    <property type="match status" value="1"/>
</dbReference>
<comment type="subcellular location">
    <subcellularLocation>
        <location evidence="2">Cell membrane</location>
        <topology evidence="2">Single-pass type II membrane protein</topology>
    </subcellularLocation>
    <subcellularLocation>
        <location evidence="6">Membrane</location>
        <topology evidence="6">Single-pass type II membrane protein</topology>
    </subcellularLocation>
</comment>
<sequence>MNEQAIRELVAWMKIILLTALIILVFRQFLFEPVSVHGRSMMPTFEEDDKVLLVKISPIENFDLIVFKAPEGKNFIKRVIGIPGDRLKMEEDQLYLNGRKMEEPYLKENREWAKEQGYPQLTTEFGEFTVPTGYYFVLGDNRLNSVDSRTIGFIQRDAVLGEVKYRISPLRHFGRVE</sequence>
<dbReference type="PANTHER" id="PTHR43390:SF1">
    <property type="entry name" value="CHLOROPLAST PROCESSING PEPTIDASE"/>
    <property type="match status" value="1"/>
</dbReference>
<name>A0ABW4QDG8_9BACL</name>
<protein>
    <recommendedName>
        <fullName evidence="4 6">Signal peptidase I</fullName>
        <ecNumber evidence="4 6">3.4.21.89</ecNumber>
    </recommendedName>
</protein>
<dbReference type="PROSITE" id="PS00761">
    <property type="entry name" value="SPASE_I_3"/>
    <property type="match status" value="1"/>
</dbReference>
<dbReference type="InterPro" id="IPR036286">
    <property type="entry name" value="LexA/Signal_pep-like_sf"/>
</dbReference>
<dbReference type="InterPro" id="IPR019533">
    <property type="entry name" value="Peptidase_S26"/>
</dbReference>
<dbReference type="PROSITE" id="PS00760">
    <property type="entry name" value="SPASE_I_2"/>
    <property type="match status" value="1"/>
</dbReference>
<keyword evidence="9" id="KW-1185">Reference proteome</keyword>
<comment type="caution">
    <text evidence="8">The sequence shown here is derived from an EMBL/GenBank/DDBJ whole genome shotgun (WGS) entry which is preliminary data.</text>
</comment>
<gene>
    <name evidence="8" type="primary">lepB</name>
    <name evidence="8" type="ORF">ACFSDB_01800</name>
</gene>
<dbReference type="Proteomes" id="UP001597273">
    <property type="component" value="Unassembled WGS sequence"/>
</dbReference>